<name>A0A7X2N441_9FIRM</name>
<evidence type="ECO:0000313" key="3">
    <source>
        <dbReference type="Proteomes" id="UP000470082"/>
    </source>
</evidence>
<dbReference type="InterPro" id="IPR010982">
    <property type="entry name" value="Lambda_DNA-bd_dom_sf"/>
</dbReference>
<evidence type="ECO:0000313" key="2">
    <source>
        <dbReference type="EMBL" id="MSS02094.1"/>
    </source>
</evidence>
<dbReference type="SMART" id="SM00530">
    <property type="entry name" value="HTH_XRE"/>
    <property type="match status" value="1"/>
</dbReference>
<proteinExistence type="predicted"/>
<evidence type="ECO:0000259" key="1">
    <source>
        <dbReference type="PROSITE" id="PS50943"/>
    </source>
</evidence>
<organism evidence="2 3">
    <name type="scientific">Floccifex porci</name>
    <dbReference type="NCBI Taxonomy" id="2606629"/>
    <lineage>
        <taxon>Bacteria</taxon>
        <taxon>Bacillati</taxon>
        <taxon>Bacillota</taxon>
        <taxon>Erysipelotrichia</taxon>
        <taxon>Erysipelotrichales</taxon>
        <taxon>Erysipelotrichaceae</taxon>
        <taxon>Floccifex</taxon>
    </lineage>
</organism>
<dbReference type="GO" id="GO:0003677">
    <property type="term" value="F:DNA binding"/>
    <property type="evidence" value="ECO:0007669"/>
    <property type="project" value="InterPro"/>
</dbReference>
<reference evidence="2 3" key="1">
    <citation type="submission" date="2019-08" db="EMBL/GenBank/DDBJ databases">
        <title>In-depth cultivation of the pig gut microbiome towards novel bacterial diversity and tailored functional studies.</title>
        <authorList>
            <person name="Wylensek D."/>
            <person name="Hitch T.C.A."/>
            <person name="Clavel T."/>
        </authorList>
    </citation>
    <scope>NUCLEOTIDE SEQUENCE [LARGE SCALE GENOMIC DNA]</scope>
    <source>
        <strain evidence="2 3">LKV-178-WT-2G</strain>
    </source>
</reference>
<dbReference type="InterPro" id="IPR001387">
    <property type="entry name" value="Cro/C1-type_HTH"/>
</dbReference>
<dbReference type="Proteomes" id="UP000470082">
    <property type="component" value="Unassembled WGS sequence"/>
</dbReference>
<dbReference type="Pfam" id="PF12844">
    <property type="entry name" value="HTH_19"/>
    <property type="match status" value="1"/>
</dbReference>
<sequence>MKTNKNPDEFLRERITELRIKKGVSESQMSYDLGHSRSYINNITSGKSLPSMIEFFYICDYFEITPFEFYNIENKNPSLIHVICQKLEKLEEKDLLLILELINRMQHM</sequence>
<accession>A0A7X2N441</accession>
<comment type="caution">
    <text evidence="2">The sequence shown here is derived from an EMBL/GenBank/DDBJ whole genome shotgun (WGS) entry which is preliminary data.</text>
</comment>
<dbReference type="PROSITE" id="PS50943">
    <property type="entry name" value="HTH_CROC1"/>
    <property type="match status" value="1"/>
</dbReference>
<dbReference type="EMBL" id="VUMM01000020">
    <property type="protein sequence ID" value="MSS02094.1"/>
    <property type="molecule type" value="Genomic_DNA"/>
</dbReference>
<dbReference type="AlphaFoldDB" id="A0A7X2N441"/>
<dbReference type="RefSeq" id="WP_154460987.1">
    <property type="nucleotide sequence ID" value="NZ_JAXEST010000009.1"/>
</dbReference>
<keyword evidence="3" id="KW-1185">Reference proteome</keyword>
<dbReference type="CDD" id="cd00093">
    <property type="entry name" value="HTH_XRE"/>
    <property type="match status" value="1"/>
</dbReference>
<gene>
    <name evidence="2" type="ORF">FYJ50_08330</name>
</gene>
<dbReference type="SUPFAM" id="SSF47413">
    <property type="entry name" value="lambda repressor-like DNA-binding domains"/>
    <property type="match status" value="1"/>
</dbReference>
<feature type="domain" description="HTH cro/C1-type" evidence="1">
    <location>
        <begin position="15"/>
        <end position="69"/>
    </location>
</feature>
<dbReference type="Gene3D" id="1.10.260.40">
    <property type="entry name" value="lambda repressor-like DNA-binding domains"/>
    <property type="match status" value="1"/>
</dbReference>
<protein>
    <submittedName>
        <fullName evidence="2">Helix-turn-helix transcriptional regulator</fullName>
    </submittedName>
</protein>